<protein>
    <submittedName>
        <fullName evidence="2">Uncharacterized protein</fullName>
    </submittedName>
</protein>
<dbReference type="EMBL" id="PKSM01000196">
    <property type="protein sequence ID" value="POW03559.1"/>
    <property type="molecule type" value="Genomic_DNA"/>
</dbReference>
<evidence type="ECO:0000313" key="2">
    <source>
        <dbReference type="EMBL" id="POW03559.1"/>
    </source>
</evidence>
<dbReference type="Proteomes" id="UP000238274">
    <property type="component" value="Unassembled WGS sequence"/>
</dbReference>
<reference evidence="3" key="3">
    <citation type="journal article" date="2018" name="Mol. Plant Microbe Interact.">
        <title>Genome sequence resources for the wheat stripe rust pathogen (Puccinia striiformis f. sp. tritici) and the barley stripe rust pathogen (Puccinia striiformis f. sp. hordei).</title>
        <authorList>
            <person name="Xia C."/>
            <person name="Wang M."/>
            <person name="Yin C."/>
            <person name="Cornejo O.E."/>
            <person name="Hulbert S.H."/>
            <person name="Chen X."/>
        </authorList>
    </citation>
    <scope>NUCLEOTIDE SEQUENCE [LARGE SCALE GENOMIC DNA]</scope>
    <source>
        <strain evidence="3">93TX-2</strain>
    </source>
</reference>
<reference evidence="2 3" key="1">
    <citation type="submission" date="2017-12" db="EMBL/GenBank/DDBJ databases">
        <title>Gene loss provides genomic basis for host adaptation in cereal stripe rust fungi.</title>
        <authorList>
            <person name="Xia C."/>
        </authorList>
    </citation>
    <scope>NUCLEOTIDE SEQUENCE [LARGE SCALE GENOMIC DNA]</scope>
    <source>
        <strain evidence="2 3">93TX-2</strain>
    </source>
</reference>
<reference evidence="3" key="2">
    <citation type="journal article" date="2018" name="BMC Genomics">
        <title>Genomic insights into host adaptation between the wheat stripe rust pathogen (Puccinia striiformis f. sp. tritici) and the barley stripe rust pathogen (Puccinia striiformis f. sp. hordei).</title>
        <authorList>
            <person name="Xia C."/>
            <person name="Wang M."/>
            <person name="Yin C."/>
            <person name="Cornejo O.E."/>
            <person name="Hulbert S.H."/>
            <person name="Chen X."/>
        </authorList>
    </citation>
    <scope>NUCLEOTIDE SEQUENCE [LARGE SCALE GENOMIC DNA]</scope>
    <source>
        <strain evidence="3">93TX-2</strain>
    </source>
</reference>
<proteinExistence type="predicted"/>
<feature type="compositionally biased region" description="Polar residues" evidence="1">
    <location>
        <begin position="15"/>
        <end position="56"/>
    </location>
</feature>
<sequence>MVIAIGGTRGHAMAANTSKSSSNNQVVYSAGRSTKGQGNTEENLPSTKKNLTPRSETSTYAAKFTFQTTGPQFPKTPSARFPWSCTLPALGQPASALQYSCFSEAPNTDLARVHGHIGVSVTGKTWAELIKLCMAYAFLKFCYDIYHHCGYHMPILEFQVI</sequence>
<dbReference type="VEuPathDB" id="FungiDB:PSTT_14228"/>
<name>A0A2S4V1Z8_9BASI</name>
<accession>A0A2S4V1Z8</accession>
<evidence type="ECO:0000313" key="3">
    <source>
        <dbReference type="Proteomes" id="UP000238274"/>
    </source>
</evidence>
<dbReference type="VEuPathDB" id="FungiDB:PSHT_11650"/>
<organism evidence="2 3">
    <name type="scientific">Puccinia striiformis</name>
    <dbReference type="NCBI Taxonomy" id="27350"/>
    <lineage>
        <taxon>Eukaryota</taxon>
        <taxon>Fungi</taxon>
        <taxon>Dikarya</taxon>
        <taxon>Basidiomycota</taxon>
        <taxon>Pucciniomycotina</taxon>
        <taxon>Pucciniomycetes</taxon>
        <taxon>Pucciniales</taxon>
        <taxon>Pucciniaceae</taxon>
        <taxon>Puccinia</taxon>
    </lineage>
</organism>
<feature type="region of interest" description="Disordered" evidence="1">
    <location>
        <begin position="1"/>
        <end position="56"/>
    </location>
</feature>
<evidence type="ECO:0000256" key="1">
    <source>
        <dbReference type="SAM" id="MobiDB-lite"/>
    </source>
</evidence>
<gene>
    <name evidence="2" type="ORF">PSHT_11650</name>
</gene>
<comment type="caution">
    <text evidence="2">The sequence shown here is derived from an EMBL/GenBank/DDBJ whole genome shotgun (WGS) entry which is preliminary data.</text>
</comment>
<dbReference type="AlphaFoldDB" id="A0A2S4V1Z8"/>
<keyword evidence="3" id="KW-1185">Reference proteome</keyword>